<dbReference type="InterPro" id="IPR029045">
    <property type="entry name" value="ClpP/crotonase-like_dom_sf"/>
</dbReference>
<feature type="non-terminal residue" evidence="4">
    <location>
        <position position="257"/>
    </location>
</feature>
<dbReference type="PANTHER" id="PTHR11941:SF54">
    <property type="entry name" value="ENOYL-COA HYDRATASE, MITOCHONDRIAL"/>
    <property type="match status" value="1"/>
</dbReference>
<evidence type="ECO:0000256" key="2">
    <source>
        <dbReference type="ARBA" id="ARBA00023239"/>
    </source>
</evidence>
<dbReference type="GO" id="GO:0016829">
    <property type="term" value="F:lyase activity"/>
    <property type="evidence" value="ECO:0007669"/>
    <property type="project" value="UniProtKB-KW"/>
</dbReference>
<name>A0A382JUU3_9ZZZZ</name>
<dbReference type="InterPro" id="IPR014748">
    <property type="entry name" value="Enoyl-CoA_hydra_C"/>
</dbReference>
<reference evidence="4" key="1">
    <citation type="submission" date="2018-05" db="EMBL/GenBank/DDBJ databases">
        <authorList>
            <person name="Lanie J.A."/>
            <person name="Ng W.-L."/>
            <person name="Kazmierczak K.M."/>
            <person name="Andrzejewski T.M."/>
            <person name="Davidsen T.M."/>
            <person name="Wayne K.J."/>
            <person name="Tettelin H."/>
            <person name="Glass J.I."/>
            <person name="Rusch D."/>
            <person name="Podicherti R."/>
            <person name="Tsui H.-C.T."/>
            <person name="Winkler M.E."/>
        </authorList>
    </citation>
    <scope>NUCLEOTIDE SEQUENCE</scope>
</reference>
<dbReference type="GO" id="GO:0006635">
    <property type="term" value="P:fatty acid beta-oxidation"/>
    <property type="evidence" value="ECO:0007669"/>
    <property type="project" value="TreeGrafter"/>
</dbReference>
<dbReference type="PANTHER" id="PTHR11941">
    <property type="entry name" value="ENOYL-COA HYDRATASE-RELATED"/>
    <property type="match status" value="1"/>
</dbReference>
<evidence type="ECO:0000313" key="4">
    <source>
        <dbReference type="EMBL" id="SVC15890.1"/>
    </source>
</evidence>
<keyword evidence="2" id="KW-0456">Lyase</keyword>
<dbReference type="Gene3D" id="3.90.226.10">
    <property type="entry name" value="2-enoyl-CoA Hydratase, Chain A, domain 1"/>
    <property type="match status" value="1"/>
</dbReference>
<feature type="compositionally biased region" description="Basic and acidic residues" evidence="3">
    <location>
        <begin position="236"/>
        <end position="257"/>
    </location>
</feature>
<dbReference type="EMBL" id="UINC01076587">
    <property type="protein sequence ID" value="SVC15890.1"/>
    <property type="molecule type" value="Genomic_DNA"/>
</dbReference>
<dbReference type="CDD" id="cd06558">
    <property type="entry name" value="crotonase-like"/>
    <property type="match status" value="1"/>
</dbReference>
<evidence type="ECO:0000256" key="1">
    <source>
        <dbReference type="ARBA" id="ARBA00005254"/>
    </source>
</evidence>
<evidence type="ECO:0008006" key="5">
    <source>
        <dbReference type="Google" id="ProtNLM"/>
    </source>
</evidence>
<dbReference type="SUPFAM" id="SSF52096">
    <property type="entry name" value="ClpP/crotonase"/>
    <property type="match status" value="1"/>
</dbReference>
<dbReference type="Gene3D" id="1.10.12.10">
    <property type="entry name" value="Lyase 2-enoyl-coa Hydratase, Chain A, domain 2"/>
    <property type="match status" value="1"/>
</dbReference>
<feature type="region of interest" description="Disordered" evidence="3">
    <location>
        <begin position="224"/>
        <end position="257"/>
    </location>
</feature>
<organism evidence="4">
    <name type="scientific">marine metagenome</name>
    <dbReference type="NCBI Taxonomy" id="408172"/>
    <lineage>
        <taxon>unclassified sequences</taxon>
        <taxon>metagenomes</taxon>
        <taxon>ecological metagenomes</taxon>
    </lineage>
</organism>
<protein>
    <recommendedName>
        <fullName evidence="5">Enoyl-CoA hydratase</fullName>
    </recommendedName>
</protein>
<dbReference type="Pfam" id="PF00378">
    <property type="entry name" value="ECH_1"/>
    <property type="match status" value="1"/>
</dbReference>
<proteinExistence type="inferred from homology"/>
<evidence type="ECO:0000256" key="3">
    <source>
        <dbReference type="SAM" id="MobiDB-lite"/>
    </source>
</evidence>
<accession>A0A382JUU3</accession>
<sequence length="257" mass="27699">MITVDCKDHITHITLNRPAVLNAINPEMHAELQNSFDEFAGDDEQWICIIKGAGERAFSAGSDLKAIAKAGSKRQPYPKNGYAGLIERFDLDKPLIAAVDGVAVGGGFGIALACDLIIATTRSKFGLPEPLIGAVALGGGVHRLARQIGLKQAMGLVLSGESVDAHRAYELGILTELVEPDALESSVDRWCKQILRCAPLAVRASKEAMMKGLDEPSLASAMKAQESYPTFTRMQKSHDRKEGPSAFSEKRQPNWTG</sequence>
<comment type="similarity">
    <text evidence="1">Belongs to the enoyl-CoA hydratase/isomerase family.</text>
</comment>
<dbReference type="InterPro" id="IPR018376">
    <property type="entry name" value="Enoyl-CoA_hyd/isom_CS"/>
</dbReference>
<dbReference type="InterPro" id="IPR001753">
    <property type="entry name" value="Enoyl-CoA_hydra/iso"/>
</dbReference>
<gene>
    <name evidence="4" type="ORF">METZ01_LOCUS268744</name>
</gene>
<dbReference type="AlphaFoldDB" id="A0A382JUU3"/>
<dbReference type="PROSITE" id="PS00166">
    <property type="entry name" value="ENOYL_COA_HYDRATASE"/>
    <property type="match status" value="1"/>
</dbReference>